<name>A0AAD6MSE8_9EURO</name>
<feature type="compositionally biased region" description="Basic and acidic residues" evidence="2">
    <location>
        <begin position="61"/>
        <end position="76"/>
    </location>
</feature>
<organism evidence="3 4">
    <name type="scientific">Penicillium malachiteum</name>
    <dbReference type="NCBI Taxonomy" id="1324776"/>
    <lineage>
        <taxon>Eukaryota</taxon>
        <taxon>Fungi</taxon>
        <taxon>Dikarya</taxon>
        <taxon>Ascomycota</taxon>
        <taxon>Pezizomycotina</taxon>
        <taxon>Eurotiomycetes</taxon>
        <taxon>Eurotiomycetidae</taxon>
        <taxon>Eurotiales</taxon>
        <taxon>Aspergillaceae</taxon>
        <taxon>Penicillium</taxon>
    </lineage>
</organism>
<reference evidence="3" key="1">
    <citation type="journal article" date="2023" name="IMA Fungus">
        <title>Comparative genomic study of the Penicillium genus elucidates a diverse pangenome and 15 lateral gene transfer events.</title>
        <authorList>
            <person name="Petersen C."/>
            <person name="Sorensen T."/>
            <person name="Nielsen M.R."/>
            <person name="Sondergaard T.E."/>
            <person name="Sorensen J.L."/>
            <person name="Fitzpatrick D.A."/>
            <person name="Frisvad J.C."/>
            <person name="Nielsen K.L."/>
        </authorList>
    </citation>
    <scope>NUCLEOTIDE SEQUENCE</scope>
    <source>
        <strain evidence="3">IBT 17514</strain>
    </source>
</reference>
<dbReference type="Proteomes" id="UP001215712">
    <property type="component" value="Unassembled WGS sequence"/>
</dbReference>
<reference evidence="3" key="2">
    <citation type="submission" date="2023-01" db="EMBL/GenBank/DDBJ databases">
        <authorList>
            <person name="Petersen C."/>
        </authorList>
    </citation>
    <scope>NUCLEOTIDE SEQUENCE</scope>
    <source>
        <strain evidence="3">IBT 17514</strain>
    </source>
</reference>
<feature type="coiled-coil region" evidence="1">
    <location>
        <begin position="19"/>
        <end position="46"/>
    </location>
</feature>
<evidence type="ECO:0000256" key="1">
    <source>
        <dbReference type="SAM" id="Coils"/>
    </source>
</evidence>
<sequence length="76" mass="8200">MSDKSTDLQFNLAQALADLSKGETTATALENHLDDLESKIDKFLAAFEEGNATQETSPEDQDSKNAEGDHKAEKSG</sequence>
<gene>
    <name evidence="3" type="ORF">N7493_009458</name>
</gene>
<proteinExistence type="predicted"/>
<keyword evidence="4" id="KW-1185">Reference proteome</keyword>
<protein>
    <submittedName>
        <fullName evidence="3">Uncharacterized protein</fullName>
    </submittedName>
</protein>
<accession>A0AAD6MSE8</accession>
<evidence type="ECO:0000256" key="2">
    <source>
        <dbReference type="SAM" id="MobiDB-lite"/>
    </source>
</evidence>
<dbReference type="AlphaFoldDB" id="A0AAD6MSE8"/>
<dbReference type="EMBL" id="JAQJAN010000017">
    <property type="protein sequence ID" value="KAJ5709866.1"/>
    <property type="molecule type" value="Genomic_DNA"/>
</dbReference>
<keyword evidence="1" id="KW-0175">Coiled coil</keyword>
<feature type="region of interest" description="Disordered" evidence="2">
    <location>
        <begin position="46"/>
        <end position="76"/>
    </location>
</feature>
<comment type="caution">
    <text evidence="3">The sequence shown here is derived from an EMBL/GenBank/DDBJ whole genome shotgun (WGS) entry which is preliminary data.</text>
</comment>
<evidence type="ECO:0000313" key="3">
    <source>
        <dbReference type="EMBL" id="KAJ5709866.1"/>
    </source>
</evidence>
<evidence type="ECO:0000313" key="4">
    <source>
        <dbReference type="Proteomes" id="UP001215712"/>
    </source>
</evidence>